<protein>
    <submittedName>
        <fullName evidence="3">Amino acid racemase</fullName>
        <ecNumber evidence="3">5.1.1.-</ecNumber>
    </submittedName>
</protein>
<dbReference type="Pfam" id="PF01177">
    <property type="entry name" value="Asp_Glu_race"/>
    <property type="match status" value="1"/>
</dbReference>
<dbReference type="GO" id="GO:0016853">
    <property type="term" value="F:isomerase activity"/>
    <property type="evidence" value="ECO:0007669"/>
    <property type="project" value="UniProtKB-KW"/>
</dbReference>
<dbReference type="EMBL" id="CP106738">
    <property type="protein sequence ID" value="UXX84355.1"/>
    <property type="molecule type" value="Genomic_DNA"/>
</dbReference>
<evidence type="ECO:0000256" key="2">
    <source>
        <dbReference type="ARBA" id="ARBA00023235"/>
    </source>
</evidence>
<dbReference type="InterPro" id="IPR001920">
    <property type="entry name" value="Asp/Glu_race"/>
</dbReference>
<evidence type="ECO:0000313" key="3">
    <source>
        <dbReference type="EMBL" id="UXX84355.1"/>
    </source>
</evidence>
<dbReference type="SUPFAM" id="SSF53681">
    <property type="entry name" value="Aspartate/glutamate racemase"/>
    <property type="match status" value="2"/>
</dbReference>
<dbReference type="PANTHER" id="PTHR21198:SF7">
    <property type="entry name" value="ASPARTATE-GLUTAMATE RACEMASE FAMILY"/>
    <property type="match status" value="1"/>
</dbReference>
<proteinExistence type="inferred from homology"/>
<dbReference type="InterPro" id="IPR015942">
    <property type="entry name" value="Asp/Glu/hydantoin_racemase"/>
</dbReference>
<evidence type="ECO:0000313" key="4">
    <source>
        <dbReference type="Proteomes" id="UP001064087"/>
    </source>
</evidence>
<comment type="similarity">
    <text evidence="1">Belongs to the aspartate/glutamate racemases family.</text>
</comment>
<dbReference type="EC" id="5.1.1.-" evidence="3"/>
<evidence type="ECO:0000256" key="1">
    <source>
        <dbReference type="ARBA" id="ARBA00007847"/>
    </source>
</evidence>
<sequence>MRPVGILGGMGPEATILLMQKVLEAVPARDDGDHIPLIVHQNPQVPSRIAALIEGRGQDPGPVLAQMARDLQAAGAAALAMPCNTAHHYADTVRSASELPFLDMLALSAETLQAGGATRIGMLASPATHLTGVFDAPFAAHGLAPVWLEDEAELLAIIRAVKAGEDIAGLKPRLAACGAALRAQGANHLLVACTELSLMTDALDSAGPVTDTLDCLVQAIVGFSRGDSMQG</sequence>
<dbReference type="Proteomes" id="UP001064087">
    <property type="component" value="Chromosome"/>
</dbReference>
<keyword evidence="2 3" id="KW-0413">Isomerase</keyword>
<dbReference type="PANTHER" id="PTHR21198">
    <property type="entry name" value="GLUTAMATE RACEMASE"/>
    <property type="match status" value="1"/>
</dbReference>
<name>A0ABY6DE54_9RHOB</name>
<keyword evidence="4" id="KW-1185">Reference proteome</keyword>
<gene>
    <name evidence="3" type="ORF">N7U68_06835</name>
</gene>
<accession>A0ABY6DE54</accession>
<dbReference type="Gene3D" id="3.40.50.1860">
    <property type="match status" value="2"/>
</dbReference>
<dbReference type="RefSeq" id="WP_263048660.1">
    <property type="nucleotide sequence ID" value="NZ_CP106738.1"/>
</dbReference>
<reference evidence="3" key="1">
    <citation type="submission" date="2022-10" db="EMBL/GenBank/DDBJ databases">
        <title>Roseovarius pelagicus sp. nov., isolated from Arctic seawater.</title>
        <authorList>
            <person name="Hong Y.W."/>
            <person name="Hwang C.Y."/>
        </authorList>
    </citation>
    <scope>NUCLEOTIDE SEQUENCE</scope>
    <source>
        <strain evidence="3">HL-MP18</strain>
    </source>
</reference>
<organism evidence="3 4">
    <name type="scientific">Roseovarius pelagicus</name>
    <dbReference type="NCBI Taxonomy" id="2980108"/>
    <lineage>
        <taxon>Bacteria</taxon>
        <taxon>Pseudomonadati</taxon>
        <taxon>Pseudomonadota</taxon>
        <taxon>Alphaproteobacteria</taxon>
        <taxon>Rhodobacterales</taxon>
        <taxon>Roseobacteraceae</taxon>
        <taxon>Roseovarius</taxon>
    </lineage>
</organism>
<dbReference type="NCBIfam" id="TIGR00035">
    <property type="entry name" value="asp_race"/>
    <property type="match status" value="1"/>
</dbReference>
<dbReference type="InterPro" id="IPR004380">
    <property type="entry name" value="Asp_race"/>
</dbReference>